<dbReference type="GeneTree" id="ENSGT01150000286938"/>
<organism evidence="5 6">
    <name type="scientific">Pygocentrus nattereri</name>
    <name type="common">Red-bellied piranha</name>
    <dbReference type="NCBI Taxonomy" id="42514"/>
    <lineage>
        <taxon>Eukaryota</taxon>
        <taxon>Metazoa</taxon>
        <taxon>Chordata</taxon>
        <taxon>Craniata</taxon>
        <taxon>Vertebrata</taxon>
        <taxon>Euteleostomi</taxon>
        <taxon>Actinopterygii</taxon>
        <taxon>Neopterygii</taxon>
        <taxon>Teleostei</taxon>
        <taxon>Ostariophysi</taxon>
        <taxon>Characiformes</taxon>
        <taxon>Characoidei</taxon>
        <taxon>Pygocentrus</taxon>
    </lineage>
</organism>
<keyword evidence="6" id="KW-1185">Reference proteome</keyword>
<dbReference type="InterPro" id="IPR036179">
    <property type="entry name" value="Ig-like_dom_sf"/>
</dbReference>
<proteinExistence type="predicted"/>
<sequence>GGNTSEYVHGISLSSSPAQLKPPGELVRLSCEVSGYRLSDYGTCWIRQPPGKAMEWIGIIWGGGSIDTGSVQGRFTASKDSSNLYLHMSQLKPEDTAVYYCALD</sequence>
<reference evidence="5" key="2">
    <citation type="submission" date="2025-08" db="UniProtKB">
        <authorList>
            <consortium name="Ensembl"/>
        </authorList>
    </citation>
    <scope>IDENTIFICATION</scope>
</reference>
<dbReference type="InterPro" id="IPR013106">
    <property type="entry name" value="Ig_V-set"/>
</dbReference>
<dbReference type="GO" id="GO:0005576">
    <property type="term" value="C:extracellular region"/>
    <property type="evidence" value="ECO:0007669"/>
    <property type="project" value="UniProtKB-ARBA"/>
</dbReference>
<dbReference type="GO" id="GO:0002250">
    <property type="term" value="P:adaptive immune response"/>
    <property type="evidence" value="ECO:0007669"/>
    <property type="project" value="UniProtKB-KW"/>
</dbReference>
<dbReference type="Proteomes" id="UP001501920">
    <property type="component" value="Chromosome 14"/>
</dbReference>
<dbReference type="SUPFAM" id="SSF48726">
    <property type="entry name" value="Immunoglobulin"/>
    <property type="match status" value="1"/>
</dbReference>
<dbReference type="InterPro" id="IPR050199">
    <property type="entry name" value="IgHV"/>
</dbReference>
<reference evidence="5 6" key="1">
    <citation type="submission" date="2020-10" db="EMBL/GenBank/DDBJ databases">
        <title>Pygocentrus nattereri (red-bellied piranha) genome, fPygNat1, primary haplotype.</title>
        <authorList>
            <person name="Myers G."/>
            <person name="Meyer A."/>
            <person name="Karagic N."/>
            <person name="Pippel M."/>
            <person name="Winkler S."/>
            <person name="Tracey A."/>
            <person name="Wood J."/>
            <person name="Formenti G."/>
            <person name="Howe K."/>
            <person name="Fedrigo O."/>
            <person name="Jarvis E.D."/>
        </authorList>
    </citation>
    <scope>NUCLEOTIDE SEQUENCE [LARGE SCALE GENOMIC DNA]</scope>
</reference>
<dbReference type="PANTHER" id="PTHR23266">
    <property type="entry name" value="IMMUNOGLOBULIN HEAVY CHAIN"/>
    <property type="match status" value="1"/>
</dbReference>
<keyword evidence="3" id="KW-1280">Immunoglobulin</keyword>
<evidence type="ECO:0000256" key="1">
    <source>
        <dbReference type="ARBA" id="ARBA00022859"/>
    </source>
</evidence>
<keyword evidence="2" id="KW-1064">Adaptive immunity</keyword>
<keyword evidence="1" id="KW-0391">Immunity</keyword>
<dbReference type="GO" id="GO:0019814">
    <property type="term" value="C:immunoglobulin complex"/>
    <property type="evidence" value="ECO:0007669"/>
    <property type="project" value="UniProtKB-KW"/>
</dbReference>
<name>A0AAR2JKT4_PYGNA</name>
<evidence type="ECO:0000313" key="6">
    <source>
        <dbReference type="Proteomes" id="UP001501920"/>
    </source>
</evidence>
<dbReference type="PROSITE" id="PS50835">
    <property type="entry name" value="IG_LIKE"/>
    <property type="match status" value="1"/>
</dbReference>
<dbReference type="Ensembl" id="ENSPNAT00000048646.1">
    <property type="protein sequence ID" value="ENSPNAP00000052610.1"/>
    <property type="gene ID" value="ENSPNAG00000030268.1"/>
</dbReference>
<evidence type="ECO:0000259" key="4">
    <source>
        <dbReference type="PROSITE" id="PS50835"/>
    </source>
</evidence>
<dbReference type="SMART" id="SM00406">
    <property type="entry name" value="IGv"/>
    <property type="match status" value="1"/>
</dbReference>
<evidence type="ECO:0000256" key="3">
    <source>
        <dbReference type="ARBA" id="ARBA00043265"/>
    </source>
</evidence>
<evidence type="ECO:0000313" key="5">
    <source>
        <dbReference type="Ensembl" id="ENSPNAP00000052610.1"/>
    </source>
</evidence>
<dbReference type="InterPro" id="IPR007110">
    <property type="entry name" value="Ig-like_dom"/>
</dbReference>
<dbReference type="AlphaFoldDB" id="A0AAR2JKT4"/>
<dbReference type="InterPro" id="IPR013783">
    <property type="entry name" value="Ig-like_fold"/>
</dbReference>
<reference evidence="5" key="3">
    <citation type="submission" date="2025-09" db="UniProtKB">
        <authorList>
            <consortium name="Ensembl"/>
        </authorList>
    </citation>
    <scope>IDENTIFICATION</scope>
</reference>
<dbReference type="Pfam" id="PF07686">
    <property type="entry name" value="V-set"/>
    <property type="match status" value="1"/>
</dbReference>
<protein>
    <recommendedName>
        <fullName evidence="4">Ig-like domain-containing protein</fullName>
    </recommendedName>
</protein>
<dbReference type="Gene3D" id="2.60.40.10">
    <property type="entry name" value="Immunoglobulins"/>
    <property type="match status" value="1"/>
</dbReference>
<evidence type="ECO:0000256" key="2">
    <source>
        <dbReference type="ARBA" id="ARBA00023130"/>
    </source>
</evidence>
<accession>A0AAR2JKT4</accession>
<feature type="domain" description="Ig-like" evidence="4">
    <location>
        <begin position="24"/>
        <end position="104"/>
    </location>
</feature>